<evidence type="ECO:0000313" key="5">
    <source>
        <dbReference type="Proteomes" id="UP001174694"/>
    </source>
</evidence>
<dbReference type="Pfam" id="PF01425">
    <property type="entry name" value="Amidase"/>
    <property type="match status" value="1"/>
</dbReference>
<evidence type="ECO:0000313" key="4">
    <source>
        <dbReference type="EMBL" id="KAJ9130823.1"/>
    </source>
</evidence>
<dbReference type="InterPro" id="IPR036928">
    <property type="entry name" value="AS_sf"/>
</dbReference>
<feature type="domain" description="Scytalone dehydratase-like protein Arp1 N-terminal" evidence="3">
    <location>
        <begin position="57"/>
        <end position="174"/>
    </location>
</feature>
<evidence type="ECO:0000259" key="2">
    <source>
        <dbReference type="Pfam" id="PF01425"/>
    </source>
</evidence>
<feature type="domain" description="Amidase" evidence="2">
    <location>
        <begin position="218"/>
        <end position="380"/>
    </location>
</feature>
<dbReference type="Proteomes" id="UP001174694">
    <property type="component" value="Unassembled WGS sequence"/>
</dbReference>
<evidence type="ECO:0000256" key="1">
    <source>
        <dbReference type="SAM" id="SignalP"/>
    </source>
</evidence>
<dbReference type="Gene3D" id="3.90.1300.10">
    <property type="entry name" value="Amidase signature (AS) domain"/>
    <property type="match status" value="1"/>
</dbReference>
<protein>
    <submittedName>
        <fullName evidence="4">Glutamyl-tRNA subunit a</fullName>
    </submittedName>
</protein>
<keyword evidence="5" id="KW-1185">Reference proteome</keyword>
<keyword evidence="1" id="KW-0732">Signal</keyword>
<reference evidence="4" key="1">
    <citation type="submission" date="2022-07" db="EMBL/GenBank/DDBJ databases">
        <title>Fungi with potential for degradation of polypropylene.</title>
        <authorList>
            <person name="Gostincar C."/>
        </authorList>
    </citation>
    <scope>NUCLEOTIDE SEQUENCE</scope>
    <source>
        <strain evidence="4">EXF-13308</strain>
    </source>
</reference>
<dbReference type="Pfam" id="PF26053">
    <property type="entry name" value="DUF8016"/>
    <property type="match status" value="1"/>
</dbReference>
<accession>A0AA38R2J9</accession>
<dbReference type="PANTHER" id="PTHR46310:SF7">
    <property type="entry name" value="AMIDASE 1"/>
    <property type="match status" value="1"/>
</dbReference>
<dbReference type="PANTHER" id="PTHR46310">
    <property type="entry name" value="AMIDASE 1"/>
    <property type="match status" value="1"/>
</dbReference>
<feature type="signal peptide" evidence="1">
    <location>
        <begin position="1"/>
        <end position="16"/>
    </location>
</feature>
<name>A0AA38R2J9_9PEZI</name>
<comment type="caution">
    <text evidence="4">The sequence shown here is derived from an EMBL/GenBank/DDBJ whole genome shotgun (WGS) entry which is preliminary data.</text>
</comment>
<sequence length="653" mass="70153">MLTILLITAISCLTGASFVDNGTVVTLDGIPYYAGGVSIGQLGSNCSRRATLAAAALPGHELFPMTVIETNSANFQTSELLNTTTRYEREDDVFQRAFLRTIYVRSIGTMQPAINVTSLADTLSEMNTVLLMSAGGLIGNVVSGATGPVIGNVPKGPYFVSSSSGNIYKAHRLYPDDYLAFIQGAISDENGGYVSLPAVTENVMAKSVAVPSKLYFTATNEKPLAGFRFGVKDIYHVKGLGTSGGNRAYFYLYGTQNITAPSIQSLIDLGAVLVGKMGTVQFANGDRPTADWVDLHAPFNPRGDGYQDPSGSSTGPGAGVAGYEWLDLAVGSDTGGSMRGPAGSDGIFGNRPSTGAISMDHVIPLSPVSDTAGIFAKSGSLWAKATQAWYPGMASNYTSYPRTIYRAVAPGEWTSGQLTPEVASLVDSWFQKLESFMGVNATWANYTALWDQTHGDAPENLAEMLYLTYGVYVSHDQWQLLGRSFFEEYAAQHGGRRPYINPGPLARWEWGQIHATDEVYAQGLHNISLFKTWYETEGYGRHDSESCSEGLYIYAWGIGEPSYRDSYSFQAPTTPPLGFGESSVPIMAGVPEVVVPIGEVPYNSTVTLQTEYLPVSMALRMARGCDYVLASLVRDLESAGVLRAVAAGSRLYL</sequence>
<dbReference type="EMBL" id="JANBVO010000078">
    <property type="protein sequence ID" value="KAJ9130823.1"/>
    <property type="molecule type" value="Genomic_DNA"/>
</dbReference>
<organism evidence="4 5">
    <name type="scientific">Pleurostoma richardsiae</name>
    <dbReference type="NCBI Taxonomy" id="41990"/>
    <lineage>
        <taxon>Eukaryota</taxon>
        <taxon>Fungi</taxon>
        <taxon>Dikarya</taxon>
        <taxon>Ascomycota</taxon>
        <taxon>Pezizomycotina</taxon>
        <taxon>Sordariomycetes</taxon>
        <taxon>Sordariomycetidae</taxon>
        <taxon>Calosphaeriales</taxon>
        <taxon>Pleurostomataceae</taxon>
        <taxon>Pleurostoma</taxon>
    </lineage>
</organism>
<dbReference type="SUPFAM" id="SSF75304">
    <property type="entry name" value="Amidase signature (AS) enzymes"/>
    <property type="match status" value="1"/>
</dbReference>
<evidence type="ECO:0000259" key="3">
    <source>
        <dbReference type="Pfam" id="PF26053"/>
    </source>
</evidence>
<gene>
    <name evidence="4" type="ORF">NKR23_g12017</name>
</gene>
<dbReference type="InterPro" id="IPR058329">
    <property type="entry name" value="Arp1_N"/>
</dbReference>
<feature type="chain" id="PRO_5041380340" evidence="1">
    <location>
        <begin position="17"/>
        <end position="653"/>
    </location>
</feature>
<dbReference type="InterPro" id="IPR023631">
    <property type="entry name" value="Amidase_dom"/>
</dbReference>
<dbReference type="AlphaFoldDB" id="A0AA38R2J9"/>
<proteinExistence type="predicted"/>